<reference evidence="2 3" key="1">
    <citation type="submission" date="2023-08" db="EMBL/GenBank/DDBJ databases">
        <title>Black Yeasts Isolated from many extreme environments.</title>
        <authorList>
            <person name="Coleine C."/>
            <person name="Stajich J.E."/>
            <person name="Selbmann L."/>
        </authorList>
    </citation>
    <scope>NUCLEOTIDE SEQUENCE [LARGE SCALE GENOMIC DNA]</scope>
    <source>
        <strain evidence="2 3">CCFEE 536</strain>
    </source>
</reference>
<gene>
    <name evidence="2" type="ORF">LTR16_012882</name>
</gene>
<dbReference type="PANTHER" id="PTHR33567:SF3">
    <property type="entry name" value="CHROMATE ION TRANSPORTER (EUROFUNG)"/>
    <property type="match status" value="1"/>
</dbReference>
<sequence>MGLWGLLRKYRVVAAALRGVNATAVGLIYAAVYRLWEQGFPSPDFRNGASLGLDPWWLVVAATSF</sequence>
<keyword evidence="1" id="KW-0812">Transmembrane</keyword>
<evidence type="ECO:0000313" key="2">
    <source>
        <dbReference type="EMBL" id="KAK5012774.1"/>
    </source>
</evidence>
<keyword evidence="1" id="KW-1133">Transmembrane helix</keyword>
<dbReference type="Proteomes" id="UP001357485">
    <property type="component" value="Unassembled WGS sequence"/>
</dbReference>
<proteinExistence type="predicted"/>
<feature type="non-terminal residue" evidence="2">
    <location>
        <position position="65"/>
    </location>
</feature>
<feature type="transmembrane region" description="Helical" evidence="1">
    <location>
        <begin position="12"/>
        <end position="36"/>
    </location>
</feature>
<dbReference type="PANTHER" id="PTHR33567">
    <property type="entry name" value="CHROMATE ION TRANSPORTER (EUROFUNG)"/>
    <property type="match status" value="1"/>
</dbReference>
<protein>
    <submittedName>
        <fullName evidence="2">Uncharacterized protein</fullName>
    </submittedName>
</protein>
<evidence type="ECO:0000256" key="1">
    <source>
        <dbReference type="SAM" id="Phobius"/>
    </source>
</evidence>
<keyword evidence="3" id="KW-1185">Reference proteome</keyword>
<organism evidence="2 3">
    <name type="scientific">Cryomyces antarcticus</name>
    <dbReference type="NCBI Taxonomy" id="329879"/>
    <lineage>
        <taxon>Eukaryota</taxon>
        <taxon>Fungi</taxon>
        <taxon>Dikarya</taxon>
        <taxon>Ascomycota</taxon>
        <taxon>Pezizomycotina</taxon>
        <taxon>Dothideomycetes</taxon>
        <taxon>Dothideomycetes incertae sedis</taxon>
        <taxon>Cryomyces</taxon>
    </lineage>
</organism>
<evidence type="ECO:0000313" key="3">
    <source>
        <dbReference type="Proteomes" id="UP001357485"/>
    </source>
</evidence>
<accession>A0ABR0ISJ9</accession>
<name>A0ABR0ISJ9_9PEZI</name>
<dbReference type="EMBL" id="JAVRRA010032331">
    <property type="protein sequence ID" value="KAK5012774.1"/>
    <property type="molecule type" value="Genomic_DNA"/>
</dbReference>
<comment type="caution">
    <text evidence="2">The sequence shown here is derived from an EMBL/GenBank/DDBJ whole genome shotgun (WGS) entry which is preliminary data.</text>
</comment>
<keyword evidence="1" id="KW-0472">Membrane</keyword>